<keyword evidence="8 15" id="KW-0418">Kinase</keyword>
<comment type="similarity">
    <text evidence="3">Belongs to the PI3/PI4-kinase family. Type III PI4K subfamily.</text>
</comment>
<dbReference type="Proteomes" id="UP001152885">
    <property type="component" value="Unassembled WGS sequence"/>
</dbReference>
<dbReference type="GO" id="GO:0006897">
    <property type="term" value="P:endocytosis"/>
    <property type="evidence" value="ECO:0007669"/>
    <property type="project" value="TreeGrafter"/>
</dbReference>
<evidence type="ECO:0000256" key="11">
    <source>
        <dbReference type="ARBA" id="ARBA00023985"/>
    </source>
</evidence>
<evidence type="ECO:0000256" key="10">
    <source>
        <dbReference type="ARBA" id="ARBA00023034"/>
    </source>
</evidence>
<dbReference type="Gene3D" id="1.25.40.70">
    <property type="entry name" value="Phosphatidylinositol 3-kinase, accessory domain (PIK)"/>
    <property type="match status" value="1"/>
</dbReference>
<evidence type="ECO:0000259" key="17">
    <source>
        <dbReference type="PROSITE" id="PS51545"/>
    </source>
</evidence>
<dbReference type="PANTHER" id="PTHR10048:SF7">
    <property type="entry name" value="PHOSPHATIDYLINOSITOL 3-KINASE CATALYTIC SUBUNIT TYPE 3"/>
    <property type="match status" value="1"/>
</dbReference>
<evidence type="ECO:0000256" key="14">
    <source>
        <dbReference type="ARBA" id="ARBA00061999"/>
    </source>
</evidence>
<proteinExistence type="inferred from homology"/>
<dbReference type="InterPro" id="IPR042236">
    <property type="entry name" value="PI3K_accessory_sf"/>
</dbReference>
<dbReference type="PROSITE" id="PS50290">
    <property type="entry name" value="PI3_4_KINASE_3"/>
    <property type="match status" value="1"/>
</dbReference>
<protein>
    <recommendedName>
        <fullName evidence="12 15">Phosphatidylinositol 3-kinase VPS34</fullName>
        <ecNumber evidence="4 15">2.7.1.137</ecNumber>
    </recommendedName>
</protein>
<dbReference type="GO" id="GO:0005524">
    <property type="term" value="F:ATP binding"/>
    <property type="evidence" value="ECO:0007669"/>
    <property type="project" value="UniProtKB-UniRule"/>
</dbReference>
<dbReference type="GO" id="GO:0005777">
    <property type="term" value="C:peroxisome"/>
    <property type="evidence" value="ECO:0007669"/>
    <property type="project" value="TreeGrafter"/>
</dbReference>
<feature type="domain" description="PI3K/PI4K catalytic" evidence="16">
    <location>
        <begin position="569"/>
        <end position="892"/>
    </location>
</feature>
<dbReference type="GO" id="GO:0000407">
    <property type="term" value="C:phagophore assembly site"/>
    <property type="evidence" value="ECO:0007669"/>
    <property type="project" value="TreeGrafter"/>
</dbReference>
<comment type="subcellular location">
    <subcellularLocation>
        <location evidence="2">Endosome membrane</location>
        <topology evidence="2">Peripheral membrane protein</topology>
    </subcellularLocation>
    <subcellularLocation>
        <location evidence="1">Golgi apparatus</location>
        <location evidence="1">trans-Golgi network membrane</location>
        <topology evidence="1">Peripheral membrane protein</topology>
    </subcellularLocation>
</comment>
<evidence type="ECO:0000313" key="19">
    <source>
        <dbReference type="EMBL" id="CAI5757450.1"/>
    </source>
</evidence>
<evidence type="ECO:0000256" key="2">
    <source>
        <dbReference type="ARBA" id="ARBA00004481"/>
    </source>
</evidence>
<reference evidence="19" key="1">
    <citation type="submission" date="2022-12" db="EMBL/GenBank/DDBJ databases">
        <authorList>
            <person name="Brejova B."/>
        </authorList>
    </citation>
    <scope>NUCLEOTIDE SEQUENCE</scope>
</reference>
<dbReference type="InterPro" id="IPR001263">
    <property type="entry name" value="PI3K_accessory_dom"/>
</dbReference>
<feature type="domain" description="PIK helical" evidence="17">
    <location>
        <begin position="251"/>
        <end position="483"/>
    </location>
</feature>
<evidence type="ECO:0000256" key="15">
    <source>
        <dbReference type="PIRNR" id="PIRNR000587"/>
    </source>
</evidence>
<organism evidence="19 20">
    <name type="scientific">Candida verbasci</name>
    <dbReference type="NCBI Taxonomy" id="1227364"/>
    <lineage>
        <taxon>Eukaryota</taxon>
        <taxon>Fungi</taxon>
        <taxon>Dikarya</taxon>
        <taxon>Ascomycota</taxon>
        <taxon>Saccharomycotina</taxon>
        <taxon>Pichiomycetes</taxon>
        <taxon>Debaryomycetaceae</taxon>
        <taxon>Candida/Lodderomyces clade</taxon>
        <taxon>Candida</taxon>
    </lineage>
</organism>
<sequence>MTTKTSKDLQKSINLKICSLENTNPQPYLVSISAKFEDPTVFKKLSQIYKNSDLFIKISIYDDNNLISLPVQTLYKSFKNKNRQWNEEIELNINYNQVSIDAYLKFEIYEFIDSKEETFGLGCISLFDHDDMILRTGIQQVKIEKDGFINIDYARGNFKELEETEADNYYLIVEFPEFTFPIKYSEYTYDIPKKESIDMPQVVTNTINSITIPQETIYDPEFQFVNSALDPIELKYHKLERNINNNNNLLLDKDIKPTPQLRDELFKILLKPSNAELTDYEKNLIWKFRFYFSRNNASDMSKATKSFLPKFLKSINWDNDYELDHTFQQILPHFWTVDKIQIGDALELLGDYFNPYSLGKQIENVDFESKNLNDDEKRFIKIFNNVCYLRKLAVERLSIASSEELLLYLLQLVQALKYESLIYKQKGDEESLTSPLANFLIESAVENEQLGIFFYWYVKVENEDQLKNPSLEPIKIYSIVLNKFVDRLKAYCSETRKPYYKHIKRQIWFIKKLTTLVELLRTTFKKNESTMRKIEFLRDYLSNSSNELLKFPDPFPLPLDPSIMVCGVYPQESSVFKSSLAPLKITLKTIEKKSTSTTTSQIFGKKSHKYGKYPLMFKIGDDLRQDQLVIQIINLMDQLLKNENLDLKLTPYKILAISPNAGLIQFVPNETLDSILSKNFQAPNLTEDGNSGNGILSYLKFHSQHDELEDEPVSKSVYQNNSNIQTKPKSTITSNLGVNPIIMDNYVKSCAGYCVITYILGVGDRHLDNLLLSPNGKFWHADFGYILGRDPKPFPPLMKLPIQVIDGMGGLQHENYNIFKNYCFITYTTLRKNSNLILNLFQLMIDANIPDIKFESSRVVEKVEEKFNLQMTEEEAILHFQNLINDSVNAFLPVVIDRLHSLAQYWRA</sequence>
<dbReference type="SMART" id="SM00145">
    <property type="entry name" value="PI3Ka"/>
    <property type="match status" value="1"/>
</dbReference>
<dbReference type="FunFam" id="1.10.1070.11:FF:000002">
    <property type="entry name" value="Phosphatidylinositol 3-kinase catalytic subunit type 3"/>
    <property type="match status" value="1"/>
</dbReference>
<dbReference type="InterPro" id="IPR035892">
    <property type="entry name" value="C2_domain_sf"/>
</dbReference>
<dbReference type="Gene3D" id="2.60.40.150">
    <property type="entry name" value="C2 domain"/>
    <property type="match status" value="1"/>
</dbReference>
<keyword evidence="9 15" id="KW-0067">ATP-binding</keyword>
<dbReference type="PIRSF" id="PIRSF000587">
    <property type="entry name" value="PI3K_Vps34"/>
    <property type="match status" value="1"/>
</dbReference>
<evidence type="ECO:0000256" key="8">
    <source>
        <dbReference type="ARBA" id="ARBA00022777"/>
    </source>
</evidence>
<keyword evidence="5 15" id="KW-0808">Transferase</keyword>
<evidence type="ECO:0000259" key="18">
    <source>
        <dbReference type="PROSITE" id="PS51547"/>
    </source>
</evidence>
<evidence type="ECO:0000256" key="12">
    <source>
        <dbReference type="ARBA" id="ARBA00041128"/>
    </source>
</evidence>
<evidence type="ECO:0000256" key="3">
    <source>
        <dbReference type="ARBA" id="ARBA00006209"/>
    </source>
</evidence>
<feature type="domain" description="C2 PI3K-type" evidence="18">
    <location>
        <begin position="32"/>
        <end position="181"/>
    </location>
</feature>
<dbReference type="GO" id="GO:0016303">
    <property type="term" value="F:1-phosphatidylinositol-3-kinase activity"/>
    <property type="evidence" value="ECO:0007669"/>
    <property type="project" value="UniProtKB-UniRule"/>
</dbReference>
<comment type="function">
    <text evidence="13">Multifunctional phosphatidylinositol 3-kinase involved in acidification of vacuoles, pH-dependent cell growth, and autophagocytosis. Plays an important role in protein transport and virulence. Component of the autophagy-specific VPS34 PI3-kinase complex I essential to recruit the ATG8-phosphatidylinositol conjugate and the ATG12-ATG5 conjugate to the pre-autophagosomal structure. Also involved in endosome-to-Golgi retrograde transport as part of the VPS34 PI3-kinase complex II. This second complex is required for the endosome-to-Golgi retrieval of PEP1 and KEX2, and the recruitment of VPS5 and VPS7, two components of the retromer complex, to endosomal membranes (probably through the synthesis of a specific pool of phosphatidylinositol 3-phosphate recruiting the retromer to the endosomes). Finally, it might also be involved in ethanol tolerance and cell wall integrity.</text>
</comment>
<evidence type="ECO:0000256" key="5">
    <source>
        <dbReference type="ARBA" id="ARBA00022679"/>
    </source>
</evidence>
<dbReference type="SUPFAM" id="SSF49562">
    <property type="entry name" value="C2 domain (Calcium/lipid-binding domain, CaLB)"/>
    <property type="match status" value="1"/>
</dbReference>
<comment type="subunit">
    <text evidence="14">Component of the autophagy-specific VPS34 PI3-kinase complex I composed of at least VPS15, VPS30, VPS34, and of the VPS34 PI3-kinase complex II composed of VPS15, VPS30, VPS34 and VPS38. Interacts with VMNA7.</text>
</comment>
<dbReference type="FunFam" id="3.30.1010.10:FF:000002">
    <property type="entry name" value="Phosphatidylinositol 3-kinase catalytic subunit type 3"/>
    <property type="match status" value="1"/>
</dbReference>
<dbReference type="SUPFAM" id="SSF48371">
    <property type="entry name" value="ARM repeat"/>
    <property type="match status" value="1"/>
</dbReference>
<name>A0A9W4XKU6_9ASCO</name>
<dbReference type="SMART" id="SM00146">
    <property type="entry name" value="PI3Kc"/>
    <property type="match status" value="1"/>
</dbReference>
<dbReference type="Pfam" id="PF00613">
    <property type="entry name" value="PI3Ka"/>
    <property type="match status" value="2"/>
</dbReference>
<dbReference type="InterPro" id="IPR016024">
    <property type="entry name" value="ARM-type_fold"/>
</dbReference>
<dbReference type="InterPro" id="IPR000403">
    <property type="entry name" value="PI3/4_kinase_cat_dom"/>
</dbReference>
<evidence type="ECO:0000256" key="6">
    <source>
        <dbReference type="ARBA" id="ARBA00022741"/>
    </source>
</evidence>
<dbReference type="GO" id="GO:0000045">
    <property type="term" value="P:autophagosome assembly"/>
    <property type="evidence" value="ECO:0007669"/>
    <property type="project" value="TreeGrafter"/>
</dbReference>
<dbReference type="PROSITE" id="PS00916">
    <property type="entry name" value="PI3_4_KINASE_2"/>
    <property type="match status" value="1"/>
</dbReference>
<dbReference type="Pfam" id="PF00454">
    <property type="entry name" value="PI3_PI4_kinase"/>
    <property type="match status" value="1"/>
</dbReference>
<dbReference type="InterPro" id="IPR015433">
    <property type="entry name" value="PI3/4_kinase"/>
</dbReference>
<dbReference type="InterPro" id="IPR002420">
    <property type="entry name" value="PI3K-type_C2_dom"/>
</dbReference>
<evidence type="ECO:0000256" key="9">
    <source>
        <dbReference type="ARBA" id="ARBA00022840"/>
    </source>
</evidence>
<evidence type="ECO:0000256" key="7">
    <source>
        <dbReference type="ARBA" id="ARBA00022753"/>
    </source>
</evidence>
<gene>
    <name evidence="19" type="ORF">CANVERA_P1964</name>
</gene>
<dbReference type="PANTHER" id="PTHR10048">
    <property type="entry name" value="PHOSPHATIDYLINOSITOL KINASE"/>
    <property type="match status" value="1"/>
</dbReference>
<dbReference type="AlphaFoldDB" id="A0A9W4XKU6"/>
<dbReference type="PROSITE" id="PS51547">
    <property type="entry name" value="C2_PI3K"/>
    <property type="match status" value="1"/>
</dbReference>
<dbReference type="PROSITE" id="PS00915">
    <property type="entry name" value="PI3_4_KINASE_1"/>
    <property type="match status" value="1"/>
</dbReference>
<comment type="caution">
    <text evidence="19">The sequence shown here is derived from an EMBL/GenBank/DDBJ whole genome shotgun (WGS) entry which is preliminary data.</text>
</comment>
<dbReference type="CDD" id="cd00896">
    <property type="entry name" value="PI3Kc_III"/>
    <property type="match status" value="1"/>
</dbReference>
<dbReference type="GO" id="GO:0048015">
    <property type="term" value="P:phosphatidylinositol-mediated signaling"/>
    <property type="evidence" value="ECO:0007669"/>
    <property type="project" value="TreeGrafter"/>
</dbReference>
<dbReference type="SMART" id="SM00142">
    <property type="entry name" value="PI3K_C2"/>
    <property type="match status" value="1"/>
</dbReference>
<dbReference type="InterPro" id="IPR011009">
    <property type="entry name" value="Kinase-like_dom_sf"/>
</dbReference>
<keyword evidence="10" id="KW-0333">Golgi apparatus</keyword>
<dbReference type="InterPro" id="IPR036940">
    <property type="entry name" value="PI3/4_kinase_cat_sf"/>
</dbReference>
<dbReference type="Pfam" id="PF00792">
    <property type="entry name" value="PI3K_C2"/>
    <property type="match status" value="1"/>
</dbReference>
<keyword evidence="7" id="KW-0967">Endosome</keyword>
<dbReference type="EC" id="2.7.1.137" evidence="4 15"/>
<dbReference type="InterPro" id="IPR008290">
    <property type="entry name" value="PI3K_Vps34"/>
</dbReference>
<keyword evidence="6 15" id="KW-0547">Nucleotide-binding</keyword>
<evidence type="ECO:0000256" key="4">
    <source>
        <dbReference type="ARBA" id="ARBA00012073"/>
    </source>
</evidence>
<evidence type="ECO:0000256" key="1">
    <source>
        <dbReference type="ARBA" id="ARBA00004150"/>
    </source>
</evidence>
<evidence type="ECO:0000259" key="16">
    <source>
        <dbReference type="PROSITE" id="PS50290"/>
    </source>
</evidence>
<dbReference type="OrthoDB" id="67688at2759"/>
<evidence type="ECO:0000313" key="20">
    <source>
        <dbReference type="Proteomes" id="UP001152885"/>
    </source>
</evidence>
<dbReference type="Gene3D" id="3.30.1010.10">
    <property type="entry name" value="Phosphatidylinositol 3-kinase Catalytic Subunit, Chain A, domain 4"/>
    <property type="match status" value="1"/>
</dbReference>
<dbReference type="SUPFAM" id="SSF56112">
    <property type="entry name" value="Protein kinase-like (PK-like)"/>
    <property type="match status" value="1"/>
</dbReference>
<dbReference type="GO" id="GO:0034272">
    <property type="term" value="C:phosphatidylinositol 3-kinase complex, class III, type II"/>
    <property type="evidence" value="ECO:0007669"/>
    <property type="project" value="TreeGrafter"/>
</dbReference>
<dbReference type="PROSITE" id="PS51545">
    <property type="entry name" value="PIK_HELICAL"/>
    <property type="match status" value="1"/>
</dbReference>
<dbReference type="InterPro" id="IPR057756">
    <property type="entry name" value="PI3-kinase_type3/VPS34_cat"/>
</dbReference>
<evidence type="ECO:0000256" key="13">
    <source>
        <dbReference type="ARBA" id="ARBA00059175"/>
    </source>
</evidence>
<dbReference type="GO" id="GO:0010008">
    <property type="term" value="C:endosome membrane"/>
    <property type="evidence" value="ECO:0007669"/>
    <property type="project" value="UniProtKB-SubCell"/>
</dbReference>
<dbReference type="Gene3D" id="1.10.1070.11">
    <property type="entry name" value="Phosphatidylinositol 3-/4-kinase, catalytic domain"/>
    <property type="match status" value="1"/>
</dbReference>
<dbReference type="InterPro" id="IPR018936">
    <property type="entry name" value="PI3/4_kinase_CS"/>
</dbReference>
<dbReference type="CDD" id="cd08397">
    <property type="entry name" value="C2_PI3K_class_III"/>
    <property type="match status" value="1"/>
</dbReference>
<accession>A0A9W4XKU6</accession>
<dbReference type="EMBL" id="CANTUO010000001">
    <property type="protein sequence ID" value="CAI5757450.1"/>
    <property type="molecule type" value="Genomic_DNA"/>
</dbReference>
<dbReference type="GO" id="GO:0005794">
    <property type="term" value="C:Golgi apparatus"/>
    <property type="evidence" value="ECO:0007669"/>
    <property type="project" value="UniProtKB-SubCell"/>
</dbReference>
<dbReference type="GO" id="GO:0034271">
    <property type="term" value="C:phosphatidylinositol 3-kinase complex, class III, type I"/>
    <property type="evidence" value="ECO:0007669"/>
    <property type="project" value="TreeGrafter"/>
</dbReference>
<comment type="catalytic activity">
    <reaction evidence="11">
        <text>a 1,2-diacyl-sn-glycero-3-phospho-(1D-myo-inositol) + ATP = a 1,2-diacyl-sn-glycero-3-phospho-(1D-myo-inositol-3-phosphate) + ADP + H(+)</text>
        <dbReference type="Rhea" id="RHEA:12709"/>
        <dbReference type="ChEBI" id="CHEBI:15378"/>
        <dbReference type="ChEBI" id="CHEBI:30616"/>
        <dbReference type="ChEBI" id="CHEBI:57880"/>
        <dbReference type="ChEBI" id="CHEBI:58088"/>
        <dbReference type="ChEBI" id="CHEBI:456216"/>
        <dbReference type="EC" id="2.7.1.137"/>
    </reaction>
    <physiologicalReaction direction="left-to-right" evidence="11">
        <dbReference type="Rhea" id="RHEA:12710"/>
    </physiologicalReaction>
</comment>
<keyword evidence="20" id="KW-1185">Reference proteome</keyword>